<feature type="transmembrane region" description="Helical" evidence="5">
    <location>
        <begin position="113"/>
        <end position="140"/>
    </location>
</feature>
<evidence type="ECO:0000256" key="5">
    <source>
        <dbReference type="HAMAP-Rule" id="MF_00902"/>
    </source>
</evidence>
<comment type="similarity">
    <text evidence="5">Belongs to the TatC family.</text>
</comment>
<evidence type="ECO:0000256" key="2">
    <source>
        <dbReference type="ARBA" id="ARBA00022692"/>
    </source>
</evidence>
<keyword evidence="5" id="KW-0813">Transport</keyword>
<dbReference type="RefSeq" id="WP_345456340.1">
    <property type="nucleotide sequence ID" value="NZ_BAABRV010000008.1"/>
</dbReference>
<keyword evidence="2 5" id="KW-0812">Transmembrane</keyword>
<evidence type="ECO:0000256" key="4">
    <source>
        <dbReference type="ARBA" id="ARBA00023136"/>
    </source>
</evidence>
<comment type="subcellular location">
    <subcellularLocation>
        <location evidence="5">Cell membrane</location>
        <topology evidence="5">Multi-pass membrane protein</topology>
    </subcellularLocation>
    <subcellularLocation>
        <location evidence="1">Membrane</location>
        <topology evidence="1">Multi-pass membrane protein</topology>
    </subcellularLocation>
</comment>
<proteinExistence type="inferred from homology"/>
<organism evidence="6 7">
    <name type="scientific">Deinococcus aluminii</name>
    <dbReference type="NCBI Taxonomy" id="1656885"/>
    <lineage>
        <taxon>Bacteria</taxon>
        <taxon>Thermotogati</taxon>
        <taxon>Deinococcota</taxon>
        <taxon>Deinococci</taxon>
        <taxon>Deinococcales</taxon>
        <taxon>Deinococcaceae</taxon>
        <taxon>Deinococcus</taxon>
    </lineage>
</organism>
<dbReference type="PANTHER" id="PTHR30371:SF0">
    <property type="entry name" value="SEC-INDEPENDENT PROTEIN TRANSLOCASE PROTEIN TATC, CHLOROPLASTIC-RELATED"/>
    <property type="match status" value="1"/>
</dbReference>
<feature type="transmembrane region" description="Helical" evidence="5">
    <location>
        <begin position="199"/>
        <end position="216"/>
    </location>
</feature>
<name>A0ABP9XGX7_9DEIO</name>
<dbReference type="NCBIfam" id="TIGR00945">
    <property type="entry name" value="tatC"/>
    <property type="match status" value="1"/>
</dbReference>
<reference evidence="6 7" key="1">
    <citation type="submission" date="2024-02" db="EMBL/GenBank/DDBJ databases">
        <title>Deinococcus aluminii NBRC 112889.</title>
        <authorList>
            <person name="Ichikawa N."/>
            <person name="Katano-Makiyama Y."/>
            <person name="Hidaka K."/>
        </authorList>
    </citation>
    <scope>NUCLEOTIDE SEQUENCE [LARGE SCALE GENOMIC DNA]</scope>
    <source>
        <strain evidence="6 7">NBRC 112889</strain>
    </source>
</reference>
<evidence type="ECO:0000313" key="7">
    <source>
        <dbReference type="Proteomes" id="UP001404956"/>
    </source>
</evidence>
<keyword evidence="4 5" id="KW-0472">Membrane</keyword>
<keyword evidence="7" id="KW-1185">Reference proteome</keyword>
<keyword evidence="3 5" id="KW-1133">Transmembrane helix</keyword>
<comment type="caution">
    <text evidence="6">The sequence shown here is derived from an EMBL/GenBank/DDBJ whole genome shotgun (WGS) entry which is preliminary data.</text>
</comment>
<feature type="transmembrane region" description="Helical" evidence="5">
    <location>
        <begin position="222"/>
        <end position="239"/>
    </location>
</feature>
<accession>A0ABP9XGX7</accession>
<feature type="transmembrane region" description="Helical" evidence="5">
    <location>
        <begin position="160"/>
        <end position="187"/>
    </location>
</feature>
<comment type="function">
    <text evidence="5">Part of the twin-arginine translocation (Tat) system that transports large folded proteins containing a characteristic twin-arginine motif in their signal peptide across membranes.</text>
</comment>
<dbReference type="InterPro" id="IPR002033">
    <property type="entry name" value="TatC"/>
</dbReference>
<feature type="transmembrane region" description="Helical" evidence="5">
    <location>
        <begin position="80"/>
        <end position="101"/>
    </location>
</feature>
<dbReference type="PRINTS" id="PR01840">
    <property type="entry name" value="TATCFAMILY"/>
</dbReference>
<evidence type="ECO:0000256" key="3">
    <source>
        <dbReference type="ARBA" id="ARBA00022989"/>
    </source>
</evidence>
<keyword evidence="5" id="KW-0811">Translocation</keyword>
<dbReference type="EMBL" id="BAABRV010000008">
    <property type="protein sequence ID" value="GAA5534587.1"/>
    <property type="molecule type" value="Genomic_DNA"/>
</dbReference>
<comment type="subunit">
    <text evidence="5">Forms a complex with TatA.</text>
</comment>
<dbReference type="HAMAP" id="MF_00902">
    <property type="entry name" value="TatC"/>
    <property type="match status" value="1"/>
</dbReference>
<protein>
    <recommendedName>
        <fullName evidence="5">Sec-independent protein translocase protein TatC</fullName>
    </recommendedName>
</protein>
<gene>
    <name evidence="5 6" type="primary">tatC</name>
    <name evidence="6" type="ORF">Dalu01_02998</name>
</gene>
<dbReference type="Proteomes" id="UP001404956">
    <property type="component" value="Unassembled WGS sequence"/>
</dbReference>
<evidence type="ECO:0000313" key="6">
    <source>
        <dbReference type="EMBL" id="GAA5534587.1"/>
    </source>
</evidence>
<feature type="transmembrane region" description="Helical" evidence="5">
    <location>
        <begin position="23"/>
        <end position="42"/>
    </location>
</feature>
<keyword evidence="5" id="KW-0653">Protein transport</keyword>
<dbReference type="PANTHER" id="PTHR30371">
    <property type="entry name" value="SEC-INDEPENDENT PROTEIN TRANSLOCASE PROTEIN TATC"/>
    <property type="match status" value="1"/>
</dbReference>
<keyword evidence="5" id="KW-1003">Cell membrane</keyword>
<dbReference type="Pfam" id="PF00902">
    <property type="entry name" value="TatC"/>
    <property type="match status" value="1"/>
</dbReference>
<evidence type="ECO:0000256" key="1">
    <source>
        <dbReference type="ARBA" id="ARBA00004141"/>
    </source>
</evidence>
<sequence length="256" mass="27957">MTQGQDLKSAPLLDHLEELRKRIIISLVFLAVGLVIAFQYRLQLIELVKVPLHASEQYQKGHVTVVTQGLTDQFFLAINLSFWAGLALALPFILWQVWAFIAPGLYPHERKWGLPFIIGAGLSFLAGAVFGYELVLPAMVGFLLDFLAGAVTPLLNLRDYIGTVTTFLVAFGLAFELPILAVILTRIGIVNHVMLRKGWRFALVGVAVAAAVITPTPDPGNMMLVAVPLYALYELGVLLSRVFRVVPAEEAPAIGA</sequence>